<comment type="similarity">
    <text evidence="3">Belongs to the RNase PH family.</text>
</comment>
<dbReference type="InterPro" id="IPR050590">
    <property type="entry name" value="Exosome_comp_Rrp42_subfam"/>
</dbReference>
<evidence type="ECO:0000256" key="2">
    <source>
        <dbReference type="ARBA" id="ARBA00004604"/>
    </source>
</evidence>
<feature type="domain" description="Exoribonuclease phosphorolytic" evidence="7">
    <location>
        <begin position="56"/>
        <end position="186"/>
    </location>
</feature>
<evidence type="ECO:0000313" key="10">
    <source>
        <dbReference type="Proteomes" id="UP001642484"/>
    </source>
</evidence>
<dbReference type="InterPro" id="IPR001247">
    <property type="entry name" value="ExoRNase_PH_dom1"/>
</dbReference>
<proteinExistence type="inferred from homology"/>
<organism evidence="9 10">
    <name type="scientific">Durusdinium trenchii</name>
    <dbReference type="NCBI Taxonomy" id="1381693"/>
    <lineage>
        <taxon>Eukaryota</taxon>
        <taxon>Sar</taxon>
        <taxon>Alveolata</taxon>
        <taxon>Dinophyceae</taxon>
        <taxon>Suessiales</taxon>
        <taxon>Symbiodiniaceae</taxon>
        <taxon>Durusdinium</taxon>
    </lineage>
</organism>
<dbReference type="Proteomes" id="UP001642484">
    <property type="component" value="Unassembled WGS sequence"/>
</dbReference>
<dbReference type="Pfam" id="PF03725">
    <property type="entry name" value="RNase_PH_C"/>
    <property type="match status" value="1"/>
</dbReference>
<dbReference type="Pfam" id="PF01138">
    <property type="entry name" value="RNase_PH"/>
    <property type="match status" value="1"/>
</dbReference>
<dbReference type="CDD" id="cd11367">
    <property type="entry name" value="RNase_PH_RRP42"/>
    <property type="match status" value="1"/>
</dbReference>
<evidence type="ECO:0000256" key="5">
    <source>
        <dbReference type="ARBA" id="ARBA00022835"/>
    </source>
</evidence>
<dbReference type="Gene3D" id="3.30.230.70">
    <property type="entry name" value="GHMP Kinase, N-terminal domain"/>
    <property type="match status" value="1"/>
</dbReference>
<feature type="domain" description="Exoribonuclease phosphorolytic" evidence="8">
    <location>
        <begin position="223"/>
        <end position="283"/>
    </location>
</feature>
<feature type="non-terminal residue" evidence="9">
    <location>
        <position position="1"/>
    </location>
</feature>
<keyword evidence="10" id="KW-1185">Reference proteome</keyword>
<keyword evidence="5" id="KW-0271">Exosome</keyword>
<comment type="subcellular location">
    <subcellularLocation>
        <location evidence="1">Cytoplasm</location>
    </subcellularLocation>
    <subcellularLocation>
        <location evidence="2">Nucleus</location>
        <location evidence="2">Nucleolus</location>
    </subcellularLocation>
</comment>
<dbReference type="InterPro" id="IPR020568">
    <property type="entry name" value="Ribosomal_Su5_D2-typ_SF"/>
</dbReference>
<dbReference type="InterPro" id="IPR015847">
    <property type="entry name" value="ExoRNase_PH_dom2"/>
</dbReference>
<evidence type="ECO:0000256" key="1">
    <source>
        <dbReference type="ARBA" id="ARBA00004496"/>
    </source>
</evidence>
<sequence length="326" mass="35484">SAQFSPQSETHGPCQLSKAPRVSMQPLKRISDSQRQFLLDGVQQNLRSDGRGPFDYRRVTFELNCIPSSTSSCRLRAGDTELLLALKCDLAKPRLQPDAGHVQVTVECAPSVSVALADSSTAEDWGRRLSVLLETLCASDSVIDRKALCLLPHVFAWQVHVDVLVLSSGGNLLDSLALALGAVLSETLLPKVEVIEALEEGEEVQLKVDDRPEAGLRFPMKQLPLCVTVAQISGKFLMDVTSEEEICAEAMLCVVVDGKTGDIIGLHKLGRGLFDVSALPSMLERCRGTAAVLVQQLDRELSLPVNARMNKLTAQGLRSQFFQAEH</sequence>
<evidence type="ECO:0000256" key="4">
    <source>
        <dbReference type="ARBA" id="ARBA00022490"/>
    </source>
</evidence>
<dbReference type="InterPro" id="IPR027408">
    <property type="entry name" value="PNPase/RNase_PH_dom_sf"/>
</dbReference>
<dbReference type="PANTHER" id="PTHR11097">
    <property type="entry name" value="EXOSOME COMPLEX EXONUCLEASE RIBOSOMAL RNA PROCESSING PROTEIN"/>
    <property type="match status" value="1"/>
</dbReference>
<dbReference type="SUPFAM" id="SSF55666">
    <property type="entry name" value="Ribonuclease PH domain 2-like"/>
    <property type="match status" value="1"/>
</dbReference>
<evidence type="ECO:0000259" key="7">
    <source>
        <dbReference type="Pfam" id="PF01138"/>
    </source>
</evidence>
<reference evidence="9 10" key="1">
    <citation type="submission" date="2024-02" db="EMBL/GenBank/DDBJ databases">
        <authorList>
            <person name="Chen Y."/>
            <person name="Shah S."/>
            <person name="Dougan E. K."/>
            <person name="Thang M."/>
            <person name="Chan C."/>
        </authorList>
    </citation>
    <scope>NUCLEOTIDE SEQUENCE [LARGE SCALE GENOMIC DNA]</scope>
</reference>
<name>A0ABP0NCT5_9DINO</name>
<evidence type="ECO:0000256" key="3">
    <source>
        <dbReference type="ARBA" id="ARBA00006678"/>
    </source>
</evidence>
<accession>A0ABP0NCT5</accession>
<protein>
    <recommendedName>
        <fullName evidence="6">Ribosomal RNA-processing protein 42</fullName>
    </recommendedName>
</protein>
<dbReference type="PANTHER" id="PTHR11097:SF8">
    <property type="entry name" value="EXOSOME COMPLEX COMPONENT RRP42"/>
    <property type="match status" value="1"/>
</dbReference>
<dbReference type="InterPro" id="IPR036345">
    <property type="entry name" value="ExoRNase_PH_dom2_sf"/>
</dbReference>
<gene>
    <name evidence="9" type="ORF">CCMP2556_LOCUS29863</name>
</gene>
<comment type="caution">
    <text evidence="9">The sequence shown here is derived from an EMBL/GenBank/DDBJ whole genome shotgun (WGS) entry which is preliminary data.</text>
</comment>
<evidence type="ECO:0000256" key="6">
    <source>
        <dbReference type="ARBA" id="ARBA00042523"/>
    </source>
</evidence>
<keyword evidence="4" id="KW-0963">Cytoplasm</keyword>
<dbReference type="EMBL" id="CAXAMN010021543">
    <property type="protein sequence ID" value="CAK9060707.1"/>
    <property type="molecule type" value="Genomic_DNA"/>
</dbReference>
<evidence type="ECO:0000313" key="9">
    <source>
        <dbReference type="EMBL" id="CAK9060707.1"/>
    </source>
</evidence>
<dbReference type="SUPFAM" id="SSF54211">
    <property type="entry name" value="Ribosomal protein S5 domain 2-like"/>
    <property type="match status" value="1"/>
</dbReference>
<evidence type="ECO:0000259" key="8">
    <source>
        <dbReference type="Pfam" id="PF03725"/>
    </source>
</evidence>